<organism evidence="2">
    <name type="scientific">Siphoviridae sp. ctAkS7</name>
    <dbReference type="NCBI Taxonomy" id="2827798"/>
    <lineage>
        <taxon>Viruses</taxon>
        <taxon>Duplodnaviria</taxon>
        <taxon>Heunggongvirae</taxon>
        <taxon>Uroviricota</taxon>
        <taxon>Caudoviricetes</taxon>
    </lineage>
</organism>
<feature type="region of interest" description="Disordered" evidence="1">
    <location>
        <begin position="237"/>
        <end position="265"/>
    </location>
</feature>
<feature type="region of interest" description="Disordered" evidence="1">
    <location>
        <begin position="1"/>
        <end position="84"/>
    </location>
</feature>
<evidence type="ECO:0000313" key="2">
    <source>
        <dbReference type="EMBL" id="DAF55725.1"/>
    </source>
</evidence>
<name>A0A8S5SXD4_9CAUD</name>
<feature type="compositionally biased region" description="Polar residues" evidence="1">
    <location>
        <begin position="1"/>
        <end position="10"/>
    </location>
</feature>
<proteinExistence type="predicted"/>
<reference evidence="2" key="1">
    <citation type="journal article" date="2021" name="Proc. Natl. Acad. Sci. U.S.A.">
        <title>A Catalog of Tens of Thousands of Viruses from Human Metagenomes Reveals Hidden Associations with Chronic Diseases.</title>
        <authorList>
            <person name="Tisza M.J."/>
            <person name="Buck C.B."/>
        </authorList>
    </citation>
    <scope>NUCLEOTIDE SEQUENCE</scope>
    <source>
        <strain evidence="2">CtAkS7</strain>
    </source>
</reference>
<protein>
    <submittedName>
        <fullName evidence="2">Uncharacterized protein</fullName>
    </submittedName>
</protein>
<feature type="compositionally biased region" description="Polar residues" evidence="1">
    <location>
        <begin position="237"/>
        <end position="263"/>
    </location>
</feature>
<accession>A0A8S5SXD4</accession>
<evidence type="ECO:0000256" key="1">
    <source>
        <dbReference type="SAM" id="MobiDB-lite"/>
    </source>
</evidence>
<feature type="compositionally biased region" description="Basic and acidic residues" evidence="1">
    <location>
        <begin position="50"/>
        <end position="84"/>
    </location>
</feature>
<sequence>MDNTDVNLSAPSVDAGVEPSTTQNNDTVANSSEGDELDKALNEVFSESAEESKDTKEEQGQEKEDDADQSKSRGEERKERLNQEIRDSVAELNRLKSEISQYQELQLPTVEELTNYIMSQDENISEADAAIEARMRLIEAQNSRKAEIETIAETRYEQVLATENAKLAYPELFDSSNPDFNPDLANGILEMYEDVAHVRRGNDGEVISATVRLQPFLESIGQIYRLGVMHGEKASNVRKNNTKSKQTNVSYNPYPRSNSTVKGEQTEEDFVRSVLNI</sequence>
<dbReference type="EMBL" id="BK032698">
    <property type="protein sequence ID" value="DAF55725.1"/>
    <property type="molecule type" value="Genomic_DNA"/>
</dbReference>
<feature type="compositionally biased region" description="Polar residues" evidence="1">
    <location>
        <begin position="19"/>
        <end position="32"/>
    </location>
</feature>